<accession>A0A518K8A2</accession>
<dbReference type="KEGG" id="bmei:Spa11_22180"/>
<name>A0A518K8A2_9BACT</name>
<protein>
    <submittedName>
        <fullName evidence="1">Uncharacterized protein</fullName>
    </submittedName>
</protein>
<dbReference type="RefSeq" id="WP_145112021.1">
    <property type="nucleotide sequence ID" value="NZ_CP036349.1"/>
</dbReference>
<gene>
    <name evidence="1" type="ORF">Spa11_22180</name>
</gene>
<proteinExistence type="predicted"/>
<dbReference type="EMBL" id="CP036349">
    <property type="protein sequence ID" value="QDV74019.1"/>
    <property type="molecule type" value="Genomic_DNA"/>
</dbReference>
<sequence length="205" mass="21281">MPPASAIAEVDSSTVAPPAQDVCVAAAAAGPWTTRPDSNETADAYFSRLVETNQLEDATRFAAAYLGPRRAVWWALLCVWNLLRLSPPLEGDATAAAIDAAVAWVFDPTESKRRTAQAAAETVGFDTPAGAAATAAFWAEGSISLPGQPEVPPPPGVAAKAAANAVLMAAAAPSTAERDAVLRQSLRIAAEILRGSSLWTEGDWK</sequence>
<organism evidence="1 2">
    <name type="scientific">Botrimarina mediterranea</name>
    <dbReference type="NCBI Taxonomy" id="2528022"/>
    <lineage>
        <taxon>Bacteria</taxon>
        <taxon>Pseudomonadati</taxon>
        <taxon>Planctomycetota</taxon>
        <taxon>Planctomycetia</taxon>
        <taxon>Pirellulales</taxon>
        <taxon>Lacipirellulaceae</taxon>
        <taxon>Botrimarina</taxon>
    </lineage>
</organism>
<keyword evidence="2" id="KW-1185">Reference proteome</keyword>
<dbReference type="Pfam" id="PF22011">
    <property type="entry name" value="DUF6931"/>
    <property type="match status" value="1"/>
</dbReference>
<dbReference type="AlphaFoldDB" id="A0A518K8A2"/>
<reference evidence="1 2" key="1">
    <citation type="submission" date="2019-02" db="EMBL/GenBank/DDBJ databases">
        <title>Deep-cultivation of Planctomycetes and their phenomic and genomic characterization uncovers novel biology.</title>
        <authorList>
            <person name="Wiegand S."/>
            <person name="Jogler M."/>
            <person name="Boedeker C."/>
            <person name="Pinto D."/>
            <person name="Vollmers J."/>
            <person name="Rivas-Marin E."/>
            <person name="Kohn T."/>
            <person name="Peeters S.H."/>
            <person name="Heuer A."/>
            <person name="Rast P."/>
            <person name="Oberbeckmann S."/>
            <person name="Bunk B."/>
            <person name="Jeske O."/>
            <person name="Meyerdierks A."/>
            <person name="Storesund J.E."/>
            <person name="Kallscheuer N."/>
            <person name="Luecker S."/>
            <person name="Lage O.M."/>
            <person name="Pohl T."/>
            <person name="Merkel B.J."/>
            <person name="Hornburger P."/>
            <person name="Mueller R.-W."/>
            <person name="Bruemmer F."/>
            <person name="Labrenz M."/>
            <person name="Spormann A.M."/>
            <person name="Op den Camp H."/>
            <person name="Overmann J."/>
            <person name="Amann R."/>
            <person name="Jetten M.S.M."/>
            <person name="Mascher T."/>
            <person name="Medema M.H."/>
            <person name="Devos D.P."/>
            <person name="Kaster A.-K."/>
            <person name="Ovreas L."/>
            <person name="Rohde M."/>
            <person name="Galperin M.Y."/>
            <person name="Jogler C."/>
        </authorList>
    </citation>
    <scope>NUCLEOTIDE SEQUENCE [LARGE SCALE GENOMIC DNA]</scope>
    <source>
        <strain evidence="1 2">Spa11</strain>
    </source>
</reference>
<dbReference type="Proteomes" id="UP000316426">
    <property type="component" value="Chromosome"/>
</dbReference>
<evidence type="ECO:0000313" key="2">
    <source>
        <dbReference type="Proteomes" id="UP000316426"/>
    </source>
</evidence>
<dbReference type="InterPro" id="IPR053855">
    <property type="entry name" value="DUF6931"/>
</dbReference>
<evidence type="ECO:0000313" key="1">
    <source>
        <dbReference type="EMBL" id="QDV74019.1"/>
    </source>
</evidence>